<dbReference type="InterPro" id="IPR029063">
    <property type="entry name" value="SAM-dependent_MTases_sf"/>
</dbReference>
<evidence type="ECO:0000256" key="10">
    <source>
        <dbReference type="SAM" id="MobiDB-lite"/>
    </source>
</evidence>
<feature type="compositionally biased region" description="Low complexity" evidence="10">
    <location>
        <begin position="394"/>
        <end position="403"/>
    </location>
</feature>
<dbReference type="GO" id="GO:0031515">
    <property type="term" value="C:tRNA (m1A) methyltransferase complex"/>
    <property type="evidence" value="ECO:0007669"/>
    <property type="project" value="InterPro"/>
</dbReference>
<dbReference type="SUPFAM" id="SSF53335">
    <property type="entry name" value="S-adenosyl-L-methionine-dependent methyltransferases"/>
    <property type="match status" value="1"/>
</dbReference>
<keyword evidence="13" id="KW-1185">Reference proteome</keyword>
<dbReference type="Gene3D" id="3.40.50.150">
    <property type="entry name" value="Vaccinia Virus protein VP39"/>
    <property type="match status" value="1"/>
</dbReference>
<dbReference type="GO" id="GO:0030488">
    <property type="term" value="P:tRNA methylation"/>
    <property type="evidence" value="ECO:0007669"/>
    <property type="project" value="InterPro"/>
</dbReference>
<organism evidence="12 13">
    <name type="scientific">Aspergillus sclerotialis</name>
    <dbReference type="NCBI Taxonomy" id="2070753"/>
    <lineage>
        <taxon>Eukaryota</taxon>
        <taxon>Fungi</taxon>
        <taxon>Dikarya</taxon>
        <taxon>Ascomycota</taxon>
        <taxon>Pezizomycotina</taxon>
        <taxon>Eurotiomycetes</taxon>
        <taxon>Eurotiomycetidae</taxon>
        <taxon>Eurotiales</taxon>
        <taxon>Aspergillaceae</taxon>
        <taxon>Aspergillus</taxon>
        <taxon>Aspergillus subgen. Polypaecilum</taxon>
    </lineage>
</organism>
<keyword evidence="5" id="KW-0808">Transferase</keyword>
<evidence type="ECO:0000256" key="8">
    <source>
        <dbReference type="ARBA" id="ARBA00023242"/>
    </source>
</evidence>
<keyword evidence="4" id="KW-0489">Methyltransferase</keyword>
<keyword evidence="7" id="KW-0819">tRNA processing</keyword>
<reference evidence="13" key="1">
    <citation type="submission" date="2017-02" db="EMBL/GenBank/DDBJ databases">
        <authorList>
            <person name="Tafer H."/>
            <person name="Lopandic K."/>
        </authorList>
    </citation>
    <scope>NUCLEOTIDE SEQUENCE [LARGE SCALE GENOMIC DNA]</scope>
    <source>
        <strain evidence="13">CBS 366.77</strain>
    </source>
</reference>
<evidence type="ECO:0000256" key="3">
    <source>
        <dbReference type="ARBA" id="ARBA00015963"/>
    </source>
</evidence>
<dbReference type="Gene3D" id="3.10.330.20">
    <property type="match status" value="1"/>
</dbReference>
<feature type="region of interest" description="Disordered" evidence="10">
    <location>
        <begin position="66"/>
        <end position="118"/>
    </location>
</feature>
<dbReference type="PANTHER" id="PTHR12133">
    <property type="entry name" value="TRNA (ADENINE(58)-N(1))-METHYLTRANSFERASE"/>
    <property type="match status" value="1"/>
</dbReference>
<feature type="non-terminal residue" evidence="12">
    <location>
        <position position="471"/>
    </location>
</feature>
<keyword evidence="6" id="KW-0949">S-adenosyl-L-methionine</keyword>
<feature type="region of interest" description="Disordered" evidence="10">
    <location>
        <begin position="384"/>
        <end position="408"/>
    </location>
</feature>
<accession>A0A3A2ZCM4</accession>
<dbReference type="EC" id="2.1.1.220" evidence="2"/>
<dbReference type="Proteomes" id="UP000266188">
    <property type="component" value="Unassembled WGS sequence"/>
</dbReference>
<name>A0A3A2ZCM4_9EURO</name>
<protein>
    <recommendedName>
        <fullName evidence="3">tRNA (adenine(58)-N(1))-methyltransferase catalytic subunit TRM61</fullName>
        <ecNumber evidence="2">2.1.1.220</ecNumber>
    </recommendedName>
    <alternativeName>
        <fullName evidence="9">tRNA(m1A58)-methyltransferase subunit TRM61</fullName>
    </alternativeName>
</protein>
<evidence type="ECO:0000256" key="7">
    <source>
        <dbReference type="ARBA" id="ARBA00022694"/>
    </source>
</evidence>
<evidence type="ECO:0000313" key="12">
    <source>
        <dbReference type="EMBL" id="RJE19057.1"/>
    </source>
</evidence>
<dbReference type="InterPro" id="IPR014816">
    <property type="entry name" value="tRNA_MeTrfase_Gcd14"/>
</dbReference>
<dbReference type="PROSITE" id="PS51620">
    <property type="entry name" value="SAM_TRM61"/>
    <property type="match status" value="1"/>
</dbReference>
<evidence type="ECO:0000256" key="5">
    <source>
        <dbReference type="ARBA" id="ARBA00022679"/>
    </source>
</evidence>
<comment type="subcellular location">
    <subcellularLocation>
        <location evidence="1">Nucleus</location>
    </subcellularLocation>
</comment>
<evidence type="ECO:0000259" key="11">
    <source>
        <dbReference type="Pfam" id="PF08704"/>
    </source>
</evidence>
<evidence type="ECO:0000256" key="2">
    <source>
        <dbReference type="ARBA" id="ARBA00012796"/>
    </source>
</evidence>
<dbReference type="InterPro" id="IPR049470">
    <property type="entry name" value="TRM61_C"/>
</dbReference>
<evidence type="ECO:0000313" key="13">
    <source>
        <dbReference type="Proteomes" id="UP000266188"/>
    </source>
</evidence>
<evidence type="ECO:0000256" key="6">
    <source>
        <dbReference type="ARBA" id="ARBA00022691"/>
    </source>
</evidence>
<evidence type="ECO:0000256" key="9">
    <source>
        <dbReference type="ARBA" id="ARBA00033309"/>
    </source>
</evidence>
<dbReference type="STRING" id="2070753.A0A3A2ZCM4"/>
<comment type="caution">
    <text evidence="12">The sequence shown here is derived from an EMBL/GenBank/DDBJ whole genome shotgun (WGS) entry which is preliminary data.</text>
</comment>
<dbReference type="EMBL" id="MVGC01000455">
    <property type="protein sequence ID" value="RJE19057.1"/>
    <property type="molecule type" value="Genomic_DNA"/>
</dbReference>
<keyword evidence="8" id="KW-0539">Nucleus</keyword>
<dbReference type="GO" id="GO:0005634">
    <property type="term" value="C:nucleus"/>
    <property type="evidence" value="ECO:0007669"/>
    <property type="project" value="UniProtKB-SubCell"/>
</dbReference>
<sequence length="471" mass="53091">MPSTFLTPTHRSKPDDPALLHLRRDLTISTVLRSYDDENKGYDEGKVINTRFGSFPHSTLIDQPWGSQIRASKVDTGSRGRRMQGLKRKADELDSPAPTTEDNDDTSTKPSSHKEARAAPSGFIHLLYPTPETWTLSLPHRTQVVYTPDYSYILHRLRARPGSTVIEAGAGSGSFTHAAIRAVFNGYPTPESPSTQPQKKRRLGQVYSFEFHSERVSRIKQEIHDHGLEGLVTATHRDVYADGFLLDDPTTGTSPKANVVFLDLPAPWLALKHLVRNPGDGKQSPLDPTSPVHICTFSPCLEQAQRTISTLRQMSWLSISMVEVNHKRIETRRERYGLDSEGLKNAIVFPKSVDEAVTRMRNIEIRAQKFRSALAEGDRATMEAMKRTEEEEAAAAAAQRQPAHSMGRVVHRTEPDLKNHTSYLVFAVLPQEWSEEDEKRCREIWPSRTEGEVVETVKKSKRQIKMEEGLK</sequence>
<evidence type="ECO:0000256" key="1">
    <source>
        <dbReference type="ARBA" id="ARBA00004123"/>
    </source>
</evidence>
<proteinExistence type="predicted"/>
<feature type="domain" description="tRNA (adenine(58)-N(1))-methyltransferase catalytic subunit TRM61 C-terminal" evidence="11">
    <location>
        <begin position="122"/>
        <end position="428"/>
    </location>
</feature>
<dbReference type="GO" id="GO:0160107">
    <property type="term" value="F:tRNA (adenine(58)-N1)-methyltransferase activity"/>
    <property type="evidence" value="ECO:0007669"/>
    <property type="project" value="UniProtKB-EC"/>
</dbReference>
<evidence type="ECO:0000256" key="4">
    <source>
        <dbReference type="ARBA" id="ARBA00022603"/>
    </source>
</evidence>
<gene>
    <name evidence="12" type="ORF">PHISCL_08599</name>
</gene>
<dbReference type="Pfam" id="PF08704">
    <property type="entry name" value="GCD14"/>
    <property type="match status" value="1"/>
</dbReference>
<dbReference type="AlphaFoldDB" id="A0A3A2ZCM4"/>
<dbReference type="OrthoDB" id="1925287at2759"/>
<dbReference type="PANTHER" id="PTHR12133:SF2">
    <property type="entry name" value="TRNA (ADENINE(58)-N(1))-METHYLTRANSFERASE CATALYTIC SUBUNIT TRMT61A"/>
    <property type="match status" value="1"/>
</dbReference>